<dbReference type="Pfam" id="PF00758">
    <property type="entry name" value="EPO_TPO"/>
    <property type="match status" value="1"/>
</dbReference>
<keyword evidence="9" id="KW-1185">Reference proteome</keyword>
<evidence type="ECO:0000256" key="7">
    <source>
        <dbReference type="SAM" id="SignalP"/>
    </source>
</evidence>
<dbReference type="Proteomes" id="UP000265140">
    <property type="component" value="Chromosome 1"/>
</dbReference>
<dbReference type="Ensembl" id="ENSELUT00000039355.3">
    <property type="protein sequence ID" value="ENSELUP00000015488.1"/>
    <property type="gene ID" value="ENSELUG00000015422.3"/>
</dbReference>
<dbReference type="AlphaFoldDB" id="A0A3P8YG03"/>
<sequence length="185" mass="20755">MHAGAGYGFKQLLLLFLISSELPNIQTRSTDFVCNARVRRNMNNLKDLEVAMVGCSGSDQLPSTLQLPCVGILKASWDQKSLQQKHAEVKWGLQVLLDSVGRVRELAKLSCQSSLLERLKHRVKNNLHIVTDLDTMGEEEAAVSDPNPDCLGQRSNSLTQVLHVYDRLLRGKLEWLFLDLQNSCL</sequence>
<evidence type="ECO:0000313" key="9">
    <source>
        <dbReference type="Proteomes" id="UP000265140"/>
    </source>
</evidence>
<dbReference type="GO" id="GO:0005179">
    <property type="term" value="F:hormone activity"/>
    <property type="evidence" value="ECO:0007669"/>
    <property type="project" value="UniProtKB-KW"/>
</dbReference>
<dbReference type="PANTHER" id="PTHR10560:SF0">
    <property type="entry name" value="THROMBOPOIETIN"/>
    <property type="match status" value="1"/>
</dbReference>
<feature type="chain" id="PRO_5018167860" description="Thrombopoietin" evidence="7">
    <location>
        <begin position="28"/>
        <end position="185"/>
    </location>
</feature>
<keyword evidence="5 7" id="KW-0732">Signal</keyword>
<dbReference type="Bgee" id="ENSELUG00000015422">
    <property type="expression patterns" value="Expressed in liver and 7 other cell types or tissues"/>
</dbReference>
<dbReference type="GeneTree" id="ENSGT01020000230768"/>
<comment type="subcellular location">
    <subcellularLocation>
        <location evidence="1">Secreted</location>
    </subcellularLocation>
</comment>
<reference evidence="8" key="3">
    <citation type="submission" date="2025-08" db="UniProtKB">
        <authorList>
            <consortium name="Ensembl"/>
        </authorList>
    </citation>
    <scope>IDENTIFICATION</scope>
</reference>
<dbReference type="PANTHER" id="PTHR10560">
    <property type="entry name" value="THROMBOPOIETIN"/>
    <property type="match status" value="1"/>
</dbReference>
<evidence type="ECO:0000256" key="3">
    <source>
        <dbReference type="ARBA" id="ARBA00022525"/>
    </source>
</evidence>
<evidence type="ECO:0000313" key="8">
    <source>
        <dbReference type="Ensembl" id="ENSELUP00000015488.1"/>
    </source>
</evidence>
<dbReference type="SUPFAM" id="SSF47266">
    <property type="entry name" value="4-helical cytokines"/>
    <property type="match status" value="1"/>
</dbReference>
<dbReference type="GO" id="GO:0008283">
    <property type="term" value="P:cell population proliferation"/>
    <property type="evidence" value="ECO:0007669"/>
    <property type="project" value="InterPro"/>
</dbReference>
<organism evidence="8 9">
    <name type="scientific">Esox lucius</name>
    <name type="common">Northern pike</name>
    <dbReference type="NCBI Taxonomy" id="8010"/>
    <lineage>
        <taxon>Eukaryota</taxon>
        <taxon>Metazoa</taxon>
        <taxon>Chordata</taxon>
        <taxon>Craniata</taxon>
        <taxon>Vertebrata</taxon>
        <taxon>Euteleostomi</taxon>
        <taxon>Actinopterygii</taxon>
        <taxon>Neopterygii</taxon>
        <taxon>Teleostei</taxon>
        <taxon>Protacanthopterygii</taxon>
        <taxon>Esociformes</taxon>
        <taxon>Esocidae</taxon>
        <taxon>Esox</taxon>
    </lineage>
</organism>
<evidence type="ECO:0000256" key="4">
    <source>
        <dbReference type="ARBA" id="ARBA00022702"/>
    </source>
</evidence>
<name>A0A3P8YG03_ESOLU</name>
<accession>A0A3P8YG03</accession>
<dbReference type="InterPro" id="IPR009079">
    <property type="entry name" value="4_helix_cytokine-like_core"/>
</dbReference>
<reference evidence="8" key="4">
    <citation type="submission" date="2025-09" db="UniProtKB">
        <authorList>
            <consortium name="Ensembl"/>
        </authorList>
    </citation>
    <scope>IDENTIFICATION</scope>
</reference>
<dbReference type="GO" id="GO:0005576">
    <property type="term" value="C:extracellular region"/>
    <property type="evidence" value="ECO:0007669"/>
    <property type="project" value="UniProtKB-SubCell"/>
</dbReference>
<reference evidence="9" key="1">
    <citation type="journal article" date="2014" name="PLoS ONE">
        <title>The genome and linkage map of the northern pike (Esox lucius): conserved synteny revealed between the salmonid sister group and the Neoteleostei.</title>
        <authorList>
            <person name="Rondeau E.B."/>
            <person name="Minkley D.R."/>
            <person name="Leong J.S."/>
            <person name="Messmer A.M."/>
            <person name="Jantzen J.R."/>
            <person name="von Schalburg K.R."/>
            <person name="Lemon C."/>
            <person name="Bird N.H."/>
            <person name="Koop B.F."/>
        </authorList>
    </citation>
    <scope>NUCLEOTIDE SEQUENCE</scope>
</reference>
<dbReference type="GO" id="GO:0005125">
    <property type="term" value="F:cytokine activity"/>
    <property type="evidence" value="ECO:0007669"/>
    <property type="project" value="InterPro"/>
</dbReference>
<proteinExistence type="inferred from homology"/>
<dbReference type="InterPro" id="IPR001323">
    <property type="entry name" value="EPO_TPO"/>
</dbReference>
<dbReference type="InParanoid" id="A0A3P8YG03"/>
<dbReference type="OMA" id="NDIRRDM"/>
<dbReference type="Gene3D" id="1.20.1250.10">
    <property type="match status" value="1"/>
</dbReference>
<gene>
    <name evidence="8" type="primary">THPO</name>
</gene>
<dbReference type="STRING" id="8010.ENSELUP00000015488"/>
<keyword evidence="6" id="KW-1015">Disulfide bond</keyword>
<dbReference type="InterPro" id="IPR003978">
    <property type="entry name" value="Thrombopoietin"/>
</dbReference>
<keyword evidence="3" id="KW-0964">Secreted</keyword>
<comment type="similarity">
    <text evidence="2">Belongs to the EPO/TPO family.</text>
</comment>
<evidence type="ECO:0000256" key="5">
    <source>
        <dbReference type="ARBA" id="ARBA00022729"/>
    </source>
</evidence>
<feature type="signal peptide" evidence="7">
    <location>
        <begin position="1"/>
        <end position="27"/>
    </location>
</feature>
<reference evidence="8" key="2">
    <citation type="submission" date="2020-02" db="EMBL/GenBank/DDBJ databases">
        <title>Esox lucius (northern pike) genome, fEsoLuc1, primary haplotype.</title>
        <authorList>
            <person name="Myers G."/>
            <person name="Karagic N."/>
            <person name="Meyer A."/>
            <person name="Pippel M."/>
            <person name="Reichard M."/>
            <person name="Winkler S."/>
            <person name="Tracey A."/>
            <person name="Sims Y."/>
            <person name="Howe K."/>
            <person name="Rhie A."/>
            <person name="Formenti G."/>
            <person name="Durbin R."/>
            <person name="Fedrigo O."/>
            <person name="Jarvis E.D."/>
        </authorList>
    </citation>
    <scope>NUCLEOTIDE SEQUENCE [LARGE SCALE GENOMIC DNA]</scope>
</reference>
<evidence type="ECO:0000256" key="2">
    <source>
        <dbReference type="ARBA" id="ARBA00005782"/>
    </source>
</evidence>
<evidence type="ECO:0000256" key="1">
    <source>
        <dbReference type="ARBA" id="ARBA00004613"/>
    </source>
</evidence>
<protein>
    <recommendedName>
        <fullName evidence="10">Thrombopoietin</fullName>
    </recommendedName>
</protein>
<keyword evidence="4" id="KW-0372">Hormone</keyword>
<evidence type="ECO:0008006" key="10">
    <source>
        <dbReference type="Google" id="ProtNLM"/>
    </source>
</evidence>
<evidence type="ECO:0000256" key="6">
    <source>
        <dbReference type="ARBA" id="ARBA00023157"/>
    </source>
</evidence>